<evidence type="ECO:0000256" key="1">
    <source>
        <dbReference type="ARBA" id="ARBA00004389"/>
    </source>
</evidence>
<evidence type="ECO:0000259" key="5">
    <source>
        <dbReference type="PROSITE" id="PS50011"/>
    </source>
</evidence>
<dbReference type="PRINTS" id="PR00625">
    <property type="entry name" value="JDOMAIN"/>
</dbReference>
<dbReference type="Gene3D" id="3.30.200.20">
    <property type="entry name" value="Phosphorylase Kinase, domain 1"/>
    <property type="match status" value="1"/>
</dbReference>
<keyword evidence="8" id="KW-1185">Reference proteome</keyword>
<evidence type="ECO:0000313" key="7">
    <source>
        <dbReference type="EMBL" id="RAR12658.1"/>
    </source>
</evidence>
<dbReference type="Gene3D" id="1.10.510.10">
    <property type="entry name" value="Transferase(Phosphotransferase) domain 1"/>
    <property type="match status" value="1"/>
</dbReference>
<feature type="region of interest" description="Disordered" evidence="4">
    <location>
        <begin position="594"/>
        <end position="624"/>
    </location>
</feature>
<keyword evidence="2" id="KW-0677">Repeat</keyword>
<dbReference type="PROSITE" id="PS50076">
    <property type="entry name" value="DNAJ_2"/>
    <property type="match status" value="1"/>
</dbReference>
<sequence>MDFLKSAVASAISKGPAFGYSFGDRVDLNDSIWTLHNGTKRDDGSKCSIFSFDITTNKSRLPLARNALRKLRTMRHPGVVKVLDTVETETYIYIATERLSPLSWHVKRKSLTEETTKWGLHNIAKTLRFINAEAASIHGCVRPASIFFSESGEWKLAGFDALSSVKEDDSILPTYGGLIPDAGRYMAPEVSKGGWDVVKQNPTHAVDAYNYGVLIFEVFSGSYNSSDQLGQMKSIPPSMHQSYKRLLNPNPKSRMSVGQFLDQGKRNGGFFQTPLIQVTDDIENLGLKAEDERNELLGKLDAVADDFPADFFKMKVLPELLKSVEFGGGGAKVFGTIMQIGQKLSEDEYESQITPVVVRLFANPDRGIRVCLLDNLPLMIDHLSQKLVNDKIFPQMVTGFSDIAPVVREQTVKAILTVVPKLSDRIVNGELLRHLAKTANDEQPGIRTNTTICLGKIARNLGASSRAKVLAAAFSRSLRDPFVHARNAALLALAATADLFTEDDCASKLLPIMCPSLIDKEKLIRDQAQKSVDIYIARIRKFAATMPDTVLPPPGAATSGAPTPRMGTPANDSSWTGWAISSFTNKLATTAGQMQAGSAATNGAADQRSASVPPAATTTSKPPVPIATKPGMALHSAKSTASIPTVTSPDPASAFDDEAEDFNNDWGGFADEDDKAQEEEDPWGAPAVSKPVSTTSYDDKGEPDFAGWLAAQSGAKKPAKNPLPKGLTKSTTPAAKAARPVVGGRSSTTGSTTRKVVAAPKKEVKKEEPKAAEEEEEGNMSGKTSGSDAKSRDHHDGSAGRAFTVEQKAAVIRIKQCAPTAYYKILGLEEVKTTCSDSDIKKAYRKLSLLTHPDKNGYDGADDAFKLVSKAFQVLSDPDKKKKYDQFGLDPDARFDPRAAAGANGGASPFGNGFARRGPPGFGDEEMTPEELFRQFFGGAFGGPFGMFPQHHPRYIKSRDSGLTFLSPGGMDTGPGFVFNLGGGPGIRVHQFGGGRPRRRPATAVPPGSEGQQNLSSAFANLLPLLFLFVLPLLSSLFSGSSSTTSAGPNLVFETPRAPNTMKRVSSRIKIDYYVDPKDVADFTPKKWRSLDQSAENQYVHITNTRCQTEKYKQKQAMEEAQGWFSVDMEAMNKARSMELKNCNKLKNLGLDVYGV</sequence>
<dbReference type="SMART" id="SM00220">
    <property type="entry name" value="S_TKc"/>
    <property type="match status" value="1"/>
</dbReference>
<dbReference type="STRING" id="183478.A0A364N5P2"/>
<organism evidence="7 8">
    <name type="scientific">Stemphylium lycopersici</name>
    <name type="common">Tomato gray leaf spot disease fungus</name>
    <name type="synonym">Thyrospora lycopersici</name>
    <dbReference type="NCBI Taxonomy" id="183478"/>
    <lineage>
        <taxon>Eukaryota</taxon>
        <taxon>Fungi</taxon>
        <taxon>Dikarya</taxon>
        <taxon>Ascomycota</taxon>
        <taxon>Pezizomycotina</taxon>
        <taxon>Dothideomycetes</taxon>
        <taxon>Pleosporomycetidae</taxon>
        <taxon>Pleosporales</taxon>
        <taxon>Pleosporineae</taxon>
        <taxon>Pleosporaceae</taxon>
        <taxon>Stemphylium</taxon>
    </lineage>
</organism>
<feature type="domain" description="J" evidence="6">
    <location>
        <begin position="821"/>
        <end position="888"/>
    </location>
</feature>
<evidence type="ECO:0000259" key="6">
    <source>
        <dbReference type="PROSITE" id="PS50076"/>
    </source>
</evidence>
<feature type="region of interest" description="Disordered" evidence="4">
    <location>
        <begin position="550"/>
        <end position="572"/>
    </location>
</feature>
<feature type="region of interest" description="Disordered" evidence="4">
    <location>
        <begin position="898"/>
        <end position="925"/>
    </location>
</feature>
<evidence type="ECO:0000313" key="8">
    <source>
        <dbReference type="Proteomes" id="UP000249619"/>
    </source>
</evidence>
<dbReference type="Gene3D" id="1.25.10.10">
    <property type="entry name" value="Leucine-rich Repeat Variant"/>
    <property type="match status" value="1"/>
</dbReference>
<dbReference type="SUPFAM" id="SSF56112">
    <property type="entry name" value="Protein kinase-like (PK-like)"/>
    <property type="match status" value="1"/>
</dbReference>
<dbReference type="InterPro" id="IPR015399">
    <property type="entry name" value="DUF1977_DnaJ-like"/>
</dbReference>
<dbReference type="Pfam" id="PF00069">
    <property type="entry name" value="Pkinase"/>
    <property type="match status" value="1"/>
</dbReference>
<dbReference type="InterPro" id="IPR001623">
    <property type="entry name" value="DnaJ_domain"/>
</dbReference>
<dbReference type="GO" id="GO:0005789">
    <property type="term" value="C:endoplasmic reticulum membrane"/>
    <property type="evidence" value="ECO:0007669"/>
    <property type="project" value="UniProtKB-SubCell"/>
</dbReference>
<feature type="compositionally biased region" description="Acidic residues" evidence="4">
    <location>
        <begin position="670"/>
        <end position="682"/>
    </location>
</feature>
<dbReference type="GO" id="GO:0006409">
    <property type="term" value="P:tRNA export from nucleus"/>
    <property type="evidence" value="ECO:0007669"/>
    <property type="project" value="TreeGrafter"/>
</dbReference>
<dbReference type="InterPro" id="IPR011009">
    <property type="entry name" value="Kinase-like_dom_sf"/>
</dbReference>
<dbReference type="InterPro" id="IPR000719">
    <property type="entry name" value="Prot_kinase_dom"/>
</dbReference>
<protein>
    <submittedName>
        <fullName evidence="7">ARM repeat-containing protein</fullName>
    </submittedName>
</protein>
<feature type="compositionally biased region" description="Basic and acidic residues" evidence="4">
    <location>
        <begin position="789"/>
        <end position="798"/>
    </location>
</feature>
<feature type="region of interest" description="Disordered" evidence="4">
    <location>
        <begin position="670"/>
        <end position="801"/>
    </location>
</feature>
<feature type="domain" description="Protein kinase" evidence="5">
    <location>
        <begin position="1"/>
        <end position="271"/>
    </location>
</feature>
<feature type="compositionally biased region" description="Basic and acidic residues" evidence="4">
    <location>
        <begin position="760"/>
        <end position="772"/>
    </location>
</feature>
<dbReference type="InterPro" id="IPR036869">
    <property type="entry name" value="J_dom_sf"/>
</dbReference>
<dbReference type="PANTHER" id="PTHR12984">
    <property type="entry name" value="SCY1-RELATED S/T PROTEIN KINASE-LIKE"/>
    <property type="match status" value="1"/>
</dbReference>
<dbReference type="InterPro" id="IPR011989">
    <property type="entry name" value="ARM-like"/>
</dbReference>
<dbReference type="InterPro" id="IPR018253">
    <property type="entry name" value="DnaJ_domain_CS"/>
</dbReference>
<dbReference type="Gene3D" id="1.10.287.110">
    <property type="entry name" value="DnaJ domain"/>
    <property type="match status" value="1"/>
</dbReference>
<evidence type="ECO:0000256" key="3">
    <source>
        <dbReference type="ARBA" id="ARBA00022824"/>
    </source>
</evidence>
<accession>A0A364N5P2</accession>
<dbReference type="Pfam" id="PF00226">
    <property type="entry name" value="DnaJ"/>
    <property type="match status" value="1"/>
</dbReference>
<dbReference type="Pfam" id="PF22956">
    <property type="entry name" value="VPS15-like_hel"/>
    <property type="match status" value="1"/>
</dbReference>
<dbReference type="OrthoDB" id="447103at2759"/>
<dbReference type="EMBL" id="QGDH01000048">
    <property type="protein sequence ID" value="RAR12658.1"/>
    <property type="molecule type" value="Genomic_DNA"/>
</dbReference>
<dbReference type="InterPro" id="IPR055231">
    <property type="entry name" value="2AA_helical"/>
</dbReference>
<comment type="subcellular location">
    <subcellularLocation>
        <location evidence="1">Endoplasmic reticulum membrane</location>
        <topology evidence="1">Single-pass membrane protein</topology>
    </subcellularLocation>
</comment>
<dbReference type="InterPro" id="IPR051177">
    <property type="entry name" value="CIK-Related_Protein"/>
</dbReference>
<dbReference type="SUPFAM" id="SSF48371">
    <property type="entry name" value="ARM repeat"/>
    <property type="match status" value="1"/>
</dbReference>
<reference evidence="8" key="1">
    <citation type="submission" date="2018-05" db="EMBL/GenBank/DDBJ databases">
        <title>Draft genome sequence of Stemphylium lycopersici strain CIDEFI 213.</title>
        <authorList>
            <person name="Medina R."/>
            <person name="Franco M.E.E."/>
            <person name="Lucentini C.G."/>
            <person name="Saparrat M.C.N."/>
            <person name="Balatti P.A."/>
        </authorList>
    </citation>
    <scope>NUCLEOTIDE SEQUENCE [LARGE SCALE GENOMIC DNA]</scope>
    <source>
        <strain evidence="8">CIDEFI 213</strain>
    </source>
</reference>
<dbReference type="GO" id="GO:0004672">
    <property type="term" value="F:protein kinase activity"/>
    <property type="evidence" value="ECO:0007669"/>
    <property type="project" value="InterPro"/>
</dbReference>
<name>A0A364N5P2_STELY</name>
<dbReference type="PROSITE" id="PS50011">
    <property type="entry name" value="PROTEIN_KINASE_DOM"/>
    <property type="match status" value="1"/>
</dbReference>
<dbReference type="AlphaFoldDB" id="A0A364N5P2"/>
<dbReference type="Pfam" id="PF09320">
    <property type="entry name" value="DUF1977"/>
    <property type="match status" value="1"/>
</dbReference>
<feature type="compositionally biased region" description="Low complexity" evidence="4">
    <location>
        <begin position="743"/>
        <end position="759"/>
    </location>
</feature>
<proteinExistence type="predicted"/>
<dbReference type="PROSITE" id="PS00636">
    <property type="entry name" value="DNAJ_1"/>
    <property type="match status" value="1"/>
</dbReference>
<dbReference type="Proteomes" id="UP000249619">
    <property type="component" value="Unassembled WGS sequence"/>
</dbReference>
<gene>
    <name evidence="7" type="ORF">DDE83_004055</name>
</gene>
<evidence type="ECO:0000256" key="2">
    <source>
        <dbReference type="ARBA" id="ARBA00022737"/>
    </source>
</evidence>
<dbReference type="InterPro" id="IPR016024">
    <property type="entry name" value="ARM-type_fold"/>
</dbReference>
<dbReference type="CDD" id="cd06257">
    <property type="entry name" value="DnaJ"/>
    <property type="match status" value="1"/>
</dbReference>
<evidence type="ECO:0000256" key="4">
    <source>
        <dbReference type="SAM" id="MobiDB-lite"/>
    </source>
</evidence>
<dbReference type="SMART" id="SM00271">
    <property type="entry name" value="DnaJ"/>
    <property type="match status" value="1"/>
</dbReference>
<dbReference type="GO" id="GO:0005524">
    <property type="term" value="F:ATP binding"/>
    <property type="evidence" value="ECO:0007669"/>
    <property type="project" value="InterPro"/>
</dbReference>
<dbReference type="PANTHER" id="PTHR12984:SF3">
    <property type="entry name" value="N-TERMINAL KINASE-LIKE PROTEIN"/>
    <property type="match status" value="1"/>
</dbReference>
<keyword evidence="3" id="KW-0256">Endoplasmic reticulum</keyword>
<comment type="caution">
    <text evidence="7">The sequence shown here is derived from an EMBL/GenBank/DDBJ whole genome shotgun (WGS) entry which is preliminary data.</text>
</comment>
<dbReference type="SUPFAM" id="SSF46565">
    <property type="entry name" value="Chaperone J-domain"/>
    <property type="match status" value="1"/>
</dbReference>